<dbReference type="AlphaFoldDB" id="H2ZLX9"/>
<dbReference type="Ensembl" id="ENSCSAVT00000018797.1">
    <property type="protein sequence ID" value="ENSCSAVP00000018595.1"/>
    <property type="gene ID" value="ENSCSAVG00000010926.1"/>
</dbReference>
<sequence>MTRVYKVMDQIEDLYFHIQERSKSNFTGRHKVEHVSKKDYARTKEGRAFRDAVQRFCDTVSQPIEIQDENTLITEEDILIETDPMSLKRIELVAPEPPICPDHMMQIAPPPPLVVDP</sequence>
<dbReference type="InParanoid" id="H2ZLX9"/>
<accession>H2ZLX9</accession>
<evidence type="ECO:0000313" key="1">
    <source>
        <dbReference type="Ensembl" id="ENSCSAVP00000018595.1"/>
    </source>
</evidence>
<reference evidence="1" key="3">
    <citation type="submission" date="2025-09" db="UniProtKB">
        <authorList>
            <consortium name="Ensembl"/>
        </authorList>
    </citation>
    <scope>IDENTIFICATION</scope>
</reference>
<evidence type="ECO:0000313" key="2">
    <source>
        <dbReference type="Proteomes" id="UP000007875"/>
    </source>
</evidence>
<reference evidence="2" key="1">
    <citation type="submission" date="2003-08" db="EMBL/GenBank/DDBJ databases">
        <authorList>
            <person name="Birren B."/>
            <person name="Nusbaum C."/>
            <person name="Abebe A."/>
            <person name="Abouelleil A."/>
            <person name="Adekoya E."/>
            <person name="Ait-zahra M."/>
            <person name="Allen N."/>
            <person name="Allen T."/>
            <person name="An P."/>
            <person name="Anderson M."/>
            <person name="Anderson S."/>
            <person name="Arachchi H."/>
            <person name="Armbruster J."/>
            <person name="Bachantsang P."/>
            <person name="Baldwin J."/>
            <person name="Barry A."/>
            <person name="Bayul T."/>
            <person name="Blitshsteyn B."/>
            <person name="Bloom T."/>
            <person name="Blye J."/>
            <person name="Boguslavskiy L."/>
            <person name="Borowsky M."/>
            <person name="Boukhgalter B."/>
            <person name="Brunache A."/>
            <person name="Butler J."/>
            <person name="Calixte N."/>
            <person name="Calvo S."/>
            <person name="Camarata J."/>
            <person name="Campo K."/>
            <person name="Chang J."/>
            <person name="Cheshatsang Y."/>
            <person name="Citroen M."/>
            <person name="Collymore A."/>
            <person name="Considine T."/>
            <person name="Cook A."/>
            <person name="Cooke P."/>
            <person name="Corum B."/>
            <person name="Cuomo C."/>
            <person name="David R."/>
            <person name="Dawoe T."/>
            <person name="Degray S."/>
            <person name="Dodge S."/>
            <person name="Dooley K."/>
            <person name="Dorje P."/>
            <person name="Dorjee K."/>
            <person name="Dorris L."/>
            <person name="Duffey N."/>
            <person name="Dupes A."/>
            <person name="Elkins T."/>
            <person name="Engels R."/>
            <person name="Erickson J."/>
            <person name="Farina A."/>
            <person name="Faro S."/>
            <person name="Ferreira P."/>
            <person name="Fischer H."/>
            <person name="Fitzgerald M."/>
            <person name="Foley K."/>
            <person name="Gage D."/>
            <person name="Galagan J."/>
            <person name="Gearin G."/>
            <person name="Gnerre S."/>
            <person name="Gnirke A."/>
            <person name="Goyette A."/>
            <person name="Graham J."/>
            <person name="Grandbois E."/>
            <person name="Gyaltsen K."/>
            <person name="Hafez N."/>
            <person name="Hagopian D."/>
            <person name="Hagos B."/>
            <person name="Hall J."/>
            <person name="Hatcher B."/>
            <person name="Heller A."/>
            <person name="Higgins H."/>
            <person name="Honan T."/>
            <person name="Horn A."/>
            <person name="Houde N."/>
            <person name="Hughes L."/>
            <person name="Hulme W."/>
            <person name="Husby E."/>
            <person name="Iliev I."/>
            <person name="Jaffe D."/>
            <person name="Jones C."/>
            <person name="Kamal M."/>
            <person name="Kamat A."/>
            <person name="Kamvysselis M."/>
            <person name="Karlsson E."/>
            <person name="Kells C."/>
            <person name="Kieu A."/>
            <person name="Kisner P."/>
            <person name="Kodira C."/>
            <person name="Kulbokas E."/>
            <person name="Labutti K."/>
            <person name="Lama D."/>
            <person name="Landers T."/>
            <person name="Leger J."/>
            <person name="Levine S."/>
            <person name="Lewis D."/>
            <person name="Lewis T."/>
            <person name="Lindblad-toh K."/>
            <person name="Liu X."/>
            <person name="Lokyitsang T."/>
            <person name="Lokyitsang Y."/>
            <person name="Lucien O."/>
            <person name="Lui A."/>
            <person name="Ma L.J."/>
            <person name="Mabbitt R."/>
            <person name="Macdonald J."/>
            <person name="Maclean C."/>
            <person name="Major J."/>
            <person name="Manning J."/>
            <person name="Marabella R."/>
            <person name="Maru K."/>
            <person name="Matthews C."/>
            <person name="Mauceli E."/>
            <person name="Mccarthy M."/>
            <person name="Mcdonough S."/>
            <person name="Mcghee T."/>
            <person name="Meldrim J."/>
            <person name="Meneus L."/>
            <person name="Mesirov J."/>
            <person name="Mihalev A."/>
            <person name="Mihova T."/>
            <person name="Mikkelsen T."/>
            <person name="Mlenga V."/>
            <person name="Moru K."/>
            <person name="Mozes J."/>
            <person name="Mulrain L."/>
            <person name="Munson G."/>
            <person name="Naylor J."/>
            <person name="Newes C."/>
            <person name="Nguyen C."/>
            <person name="Nguyen N."/>
            <person name="Nguyen T."/>
            <person name="Nicol R."/>
            <person name="Nielsen C."/>
            <person name="Nizzari M."/>
            <person name="Norbu C."/>
            <person name="Norbu N."/>
            <person name="O'donnell P."/>
            <person name="Okoawo O."/>
            <person name="O'leary S."/>
            <person name="Omotosho B."/>
            <person name="O'neill K."/>
            <person name="Osman S."/>
            <person name="Parker S."/>
            <person name="Perrin D."/>
            <person name="Phunkhang P."/>
            <person name="Piqani B."/>
            <person name="Purcell S."/>
            <person name="Rachupka T."/>
            <person name="Ramasamy U."/>
            <person name="Rameau R."/>
            <person name="Ray V."/>
            <person name="Raymond C."/>
            <person name="Retta R."/>
            <person name="Richardson S."/>
            <person name="Rise C."/>
            <person name="Rodriguez J."/>
            <person name="Rogers J."/>
            <person name="Rogov P."/>
            <person name="Rutman M."/>
            <person name="Schupbach R."/>
            <person name="Seaman C."/>
            <person name="Settipalli S."/>
            <person name="Sharpe T."/>
            <person name="Sheridan J."/>
            <person name="Sherpa N."/>
            <person name="Shi J."/>
            <person name="Smirnov S."/>
            <person name="Smith C."/>
            <person name="Sougnez C."/>
            <person name="Spencer B."/>
            <person name="Stalker J."/>
            <person name="Stange-thomann N."/>
            <person name="Stavropoulos S."/>
            <person name="Stetson K."/>
            <person name="Stone C."/>
            <person name="Stone S."/>
            <person name="Stubbs M."/>
            <person name="Talamas J."/>
            <person name="Tchuinga P."/>
            <person name="Tenzing P."/>
            <person name="Tesfaye S."/>
            <person name="Theodore J."/>
            <person name="Thoulutsang Y."/>
            <person name="Topham K."/>
            <person name="Towey S."/>
            <person name="Tsamla T."/>
            <person name="Tsomo N."/>
            <person name="Vallee D."/>
            <person name="Vassiliev H."/>
            <person name="Venkataraman V."/>
            <person name="Vinson J."/>
            <person name="Vo A."/>
            <person name="Wade C."/>
            <person name="Wang S."/>
            <person name="Wangchuk T."/>
            <person name="Wangdi T."/>
            <person name="Whittaker C."/>
            <person name="Wilkinson J."/>
            <person name="Wu Y."/>
            <person name="Wyman D."/>
            <person name="Yadav S."/>
            <person name="Yang S."/>
            <person name="Yang X."/>
            <person name="Yeager S."/>
            <person name="Yee E."/>
            <person name="Young G."/>
            <person name="Zainoun J."/>
            <person name="Zembeck L."/>
            <person name="Zimmer A."/>
            <person name="Zody M."/>
            <person name="Lander E."/>
        </authorList>
    </citation>
    <scope>NUCLEOTIDE SEQUENCE [LARGE SCALE GENOMIC DNA]</scope>
</reference>
<protein>
    <submittedName>
        <fullName evidence="1">Uncharacterized protein</fullName>
    </submittedName>
</protein>
<dbReference type="Proteomes" id="UP000007875">
    <property type="component" value="Unassembled WGS sequence"/>
</dbReference>
<proteinExistence type="predicted"/>
<dbReference type="HOGENOM" id="CLU_2090175_0_0_1"/>
<reference evidence="1" key="2">
    <citation type="submission" date="2025-08" db="UniProtKB">
        <authorList>
            <consortium name="Ensembl"/>
        </authorList>
    </citation>
    <scope>IDENTIFICATION</scope>
</reference>
<name>H2ZLX9_CIOSA</name>
<organism evidence="1 2">
    <name type="scientific">Ciona savignyi</name>
    <name type="common">Pacific transparent sea squirt</name>
    <dbReference type="NCBI Taxonomy" id="51511"/>
    <lineage>
        <taxon>Eukaryota</taxon>
        <taxon>Metazoa</taxon>
        <taxon>Chordata</taxon>
        <taxon>Tunicata</taxon>
        <taxon>Ascidiacea</taxon>
        <taxon>Phlebobranchia</taxon>
        <taxon>Cionidae</taxon>
        <taxon>Ciona</taxon>
    </lineage>
</organism>
<keyword evidence="2" id="KW-1185">Reference proteome</keyword>